<organism evidence="1">
    <name type="scientific">Arundo donax</name>
    <name type="common">Giant reed</name>
    <name type="synonym">Donax arundinaceus</name>
    <dbReference type="NCBI Taxonomy" id="35708"/>
    <lineage>
        <taxon>Eukaryota</taxon>
        <taxon>Viridiplantae</taxon>
        <taxon>Streptophyta</taxon>
        <taxon>Embryophyta</taxon>
        <taxon>Tracheophyta</taxon>
        <taxon>Spermatophyta</taxon>
        <taxon>Magnoliopsida</taxon>
        <taxon>Liliopsida</taxon>
        <taxon>Poales</taxon>
        <taxon>Poaceae</taxon>
        <taxon>PACMAD clade</taxon>
        <taxon>Arundinoideae</taxon>
        <taxon>Arundineae</taxon>
        <taxon>Arundo</taxon>
    </lineage>
</organism>
<dbReference type="EMBL" id="GBRH01247393">
    <property type="protein sequence ID" value="JAD50502.1"/>
    <property type="molecule type" value="Transcribed_RNA"/>
</dbReference>
<reference evidence="1" key="1">
    <citation type="submission" date="2014-09" db="EMBL/GenBank/DDBJ databases">
        <authorList>
            <person name="Magalhaes I.L.F."/>
            <person name="Oliveira U."/>
            <person name="Santos F.R."/>
            <person name="Vidigal T.H.D.A."/>
            <person name="Brescovit A.D."/>
            <person name="Santos A.J."/>
        </authorList>
    </citation>
    <scope>NUCLEOTIDE SEQUENCE</scope>
    <source>
        <tissue evidence="1">Shoot tissue taken approximately 20 cm above the soil surface</tissue>
    </source>
</reference>
<protein>
    <submittedName>
        <fullName evidence="1">Uncharacterized protein</fullName>
    </submittedName>
</protein>
<accession>A0A0A9SAN0</accession>
<proteinExistence type="predicted"/>
<reference evidence="1" key="2">
    <citation type="journal article" date="2015" name="Data Brief">
        <title>Shoot transcriptome of the giant reed, Arundo donax.</title>
        <authorList>
            <person name="Barrero R.A."/>
            <person name="Guerrero F.D."/>
            <person name="Moolhuijzen P."/>
            <person name="Goolsby J.A."/>
            <person name="Tidwell J."/>
            <person name="Bellgard S.E."/>
            <person name="Bellgard M.I."/>
        </authorList>
    </citation>
    <scope>NUCLEOTIDE SEQUENCE</scope>
    <source>
        <tissue evidence="1">Shoot tissue taken approximately 20 cm above the soil surface</tissue>
    </source>
</reference>
<name>A0A0A9SAN0_ARUDO</name>
<evidence type="ECO:0000313" key="1">
    <source>
        <dbReference type="EMBL" id="JAD50502.1"/>
    </source>
</evidence>
<sequence>MVVRALPAPVSKRRG</sequence>